<comment type="caution">
    <text evidence="2">The sequence shown here is derived from an EMBL/GenBank/DDBJ whole genome shotgun (WGS) entry which is preliminary data.</text>
</comment>
<gene>
    <name evidence="2" type="ORF">QBZ16_004909</name>
</gene>
<organism evidence="2 3">
    <name type="scientific">Prototheca wickerhamii</name>
    <dbReference type="NCBI Taxonomy" id="3111"/>
    <lineage>
        <taxon>Eukaryota</taxon>
        <taxon>Viridiplantae</taxon>
        <taxon>Chlorophyta</taxon>
        <taxon>core chlorophytes</taxon>
        <taxon>Trebouxiophyceae</taxon>
        <taxon>Chlorellales</taxon>
        <taxon>Chlorellaceae</taxon>
        <taxon>Prototheca</taxon>
    </lineage>
</organism>
<accession>A0AAD9IHE1</accession>
<evidence type="ECO:0000256" key="1">
    <source>
        <dbReference type="SAM" id="MobiDB-lite"/>
    </source>
</evidence>
<name>A0AAD9IHE1_PROWI</name>
<keyword evidence="3" id="KW-1185">Reference proteome</keyword>
<reference evidence="2" key="1">
    <citation type="submission" date="2021-01" db="EMBL/GenBank/DDBJ databases">
        <authorList>
            <person name="Eckstrom K.M.E."/>
        </authorList>
    </citation>
    <scope>NUCLEOTIDE SEQUENCE</scope>
    <source>
        <strain evidence="2">UVCC 0001</strain>
    </source>
</reference>
<proteinExistence type="predicted"/>
<dbReference type="Proteomes" id="UP001255856">
    <property type="component" value="Unassembled WGS sequence"/>
</dbReference>
<sequence>MHPAALMSERWSRCCKLGAIARQEERYLEATQEIRELQPPPVVGYVPQDEWELRAWVEHDALLAREEEAWEARRARAVADSSPAPDWRVDVRYGPQTAQSLGHKPYRDCTLREIWDFITDRGQNADPRDVEVTVSDPQKKLQGGDSWR</sequence>
<evidence type="ECO:0000313" key="2">
    <source>
        <dbReference type="EMBL" id="KAK2077275.1"/>
    </source>
</evidence>
<feature type="region of interest" description="Disordered" evidence="1">
    <location>
        <begin position="123"/>
        <end position="148"/>
    </location>
</feature>
<dbReference type="AlphaFoldDB" id="A0AAD9IHE1"/>
<dbReference type="EMBL" id="JASFZW010000007">
    <property type="protein sequence ID" value="KAK2077275.1"/>
    <property type="molecule type" value="Genomic_DNA"/>
</dbReference>
<evidence type="ECO:0000313" key="3">
    <source>
        <dbReference type="Proteomes" id="UP001255856"/>
    </source>
</evidence>
<protein>
    <submittedName>
        <fullName evidence="2">Uncharacterized protein</fullName>
    </submittedName>
</protein>